<dbReference type="PANTHER" id="PTHR39430:SF1">
    <property type="entry name" value="PROTEASE"/>
    <property type="match status" value="1"/>
</dbReference>
<keyword evidence="4" id="KW-1185">Reference proteome</keyword>
<dbReference type="AlphaFoldDB" id="A0A4R9IHT2"/>
<dbReference type="OrthoDB" id="324900at2"/>
<dbReference type="GO" id="GO:0080120">
    <property type="term" value="P:CAAX-box protein maturation"/>
    <property type="evidence" value="ECO:0007669"/>
    <property type="project" value="UniProtKB-ARBA"/>
</dbReference>
<feature type="transmembrane region" description="Helical" evidence="1">
    <location>
        <begin position="186"/>
        <end position="205"/>
    </location>
</feature>
<name>A0A4R9IHT2_9LEPT</name>
<dbReference type="GO" id="GO:0008237">
    <property type="term" value="F:metallopeptidase activity"/>
    <property type="evidence" value="ECO:0007669"/>
    <property type="project" value="UniProtKB-KW"/>
</dbReference>
<keyword evidence="1" id="KW-0812">Transmembrane</keyword>
<dbReference type="PANTHER" id="PTHR39430">
    <property type="entry name" value="MEMBRANE-ASSOCIATED PROTEASE-RELATED"/>
    <property type="match status" value="1"/>
</dbReference>
<evidence type="ECO:0000259" key="2">
    <source>
        <dbReference type="Pfam" id="PF02517"/>
    </source>
</evidence>
<sequence>MSVYKKFTVFFVSIIFLSLLVSALIYNLQMFVYHKNQETQLKPFHFSKILSRTATVVLFISLIWFRKKIDKKSIQSLGLENFSKNKPQLWIGFLVGILTLSLVIIVKIFFGVSTFSPKTWEIFDLVKCFYFLVAVFCIAFVEELFFRGYLLQSWIGDLGEKKAAVYTSLFFSLTHFIRPISDPLIFVSEFIGLFLVGYILSLAWIYTRTLYLSIGIHAGWVYVVKMQPYFVESIPHDNHWVFGGERLVSGGISWMFMIALVWFLKLSYERTLENKKIELV</sequence>
<evidence type="ECO:0000256" key="1">
    <source>
        <dbReference type="SAM" id="Phobius"/>
    </source>
</evidence>
<dbReference type="InterPro" id="IPR003675">
    <property type="entry name" value="Rce1/LyrA-like_dom"/>
</dbReference>
<proteinExistence type="predicted"/>
<feature type="transmembrane region" description="Helical" evidence="1">
    <location>
        <begin position="7"/>
        <end position="29"/>
    </location>
</feature>
<keyword evidence="1" id="KW-0472">Membrane</keyword>
<dbReference type="GO" id="GO:0006508">
    <property type="term" value="P:proteolysis"/>
    <property type="evidence" value="ECO:0007669"/>
    <property type="project" value="UniProtKB-KW"/>
</dbReference>
<dbReference type="EMBL" id="RQFK01000007">
    <property type="protein sequence ID" value="TGK87674.1"/>
    <property type="molecule type" value="Genomic_DNA"/>
</dbReference>
<evidence type="ECO:0000313" key="3">
    <source>
        <dbReference type="EMBL" id="TGK87674.1"/>
    </source>
</evidence>
<dbReference type="RefSeq" id="WP_135599706.1">
    <property type="nucleotide sequence ID" value="NZ_RQFK01000007.1"/>
</dbReference>
<protein>
    <submittedName>
        <fullName evidence="3">CPBP family intramembrane metalloprotease</fullName>
    </submittedName>
</protein>
<dbReference type="Pfam" id="PF02517">
    <property type="entry name" value="Rce1-like"/>
    <property type="match status" value="1"/>
</dbReference>
<feature type="transmembrane region" description="Helical" evidence="1">
    <location>
        <begin position="210"/>
        <end position="231"/>
    </location>
</feature>
<organism evidence="3 4">
    <name type="scientific">Leptospira noumeaensis</name>
    <dbReference type="NCBI Taxonomy" id="2484964"/>
    <lineage>
        <taxon>Bacteria</taxon>
        <taxon>Pseudomonadati</taxon>
        <taxon>Spirochaetota</taxon>
        <taxon>Spirochaetia</taxon>
        <taxon>Leptospirales</taxon>
        <taxon>Leptospiraceae</taxon>
        <taxon>Leptospira</taxon>
    </lineage>
</organism>
<keyword evidence="3" id="KW-0482">Metalloprotease</keyword>
<feature type="transmembrane region" description="Helical" evidence="1">
    <location>
        <begin position="251"/>
        <end position="268"/>
    </location>
</feature>
<feature type="transmembrane region" description="Helical" evidence="1">
    <location>
        <begin position="49"/>
        <end position="65"/>
    </location>
</feature>
<feature type="transmembrane region" description="Helical" evidence="1">
    <location>
        <begin position="163"/>
        <end position="180"/>
    </location>
</feature>
<feature type="domain" description="CAAX prenyl protease 2/Lysostaphin resistance protein A-like" evidence="2">
    <location>
        <begin position="128"/>
        <end position="222"/>
    </location>
</feature>
<gene>
    <name evidence="3" type="ORF">EHQ24_00175</name>
</gene>
<dbReference type="Proteomes" id="UP000298009">
    <property type="component" value="Unassembled WGS sequence"/>
</dbReference>
<keyword evidence="1" id="KW-1133">Transmembrane helix</keyword>
<keyword evidence="3" id="KW-0645">Protease</keyword>
<reference evidence="3" key="1">
    <citation type="journal article" date="2019" name="PLoS Negl. Trop. Dis.">
        <title>Revisiting the worldwide diversity of Leptospira species in the environment.</title>
        <authorList>
            <person name="Vincent A.T."/>
            <person name="Schiettekatte O."/>
            <person name="Bourhy P."/>
            <person name="Veyrier F.J."/>
            <person name="Picardeau M."/>
        </authorList>
    </citation>
    <scope>NUCLEOTIDE SEQUENCE [LARGE SCALE GENOMIC DNA]</scope>
    <source>
        <strain evidence="3">201800287</strain>
    </source>
</reference>
<accession>A0A4R9IHT2</accession>
<comment type="caution">
    <text evidence="3">The sequence shown here is derived from an EMBL/GenBank/DDBJ whole genome shotgun (WGS) entry which is preliminary data.</text>
</comment>
<feature type="transmembrane region" description="Helical" evidence="1">
    <location>
        <begin position="130"/>
        <end position="151"/>
    </location>
</feature>
<keyword evidence="3" id="KW-0378">Hydrolase</keyword>
<evidence type="ECO:0000313" key="4">
    <source>
        <dbReference type="Proteomes" id="UP000298009"/>
    </source>
</evidence>
<dbReference type="GO" id="GO:0004175">
    <property type="term" value="F:endopeptidase activity"/>
    <property type="evidence" value="ECO:0007669"/>
    <property type="project" value="UniProtKB-ARBA"/>
</dbReference>
<feature type="transmembrane region" description="Helical" evidence="1">
    <location>
        <begin position="89"/>
        <end position="110"/>
    </location>
</feature>